<dbReference type="GO" id="GO:0016020">
    <property type="term" value="C:membrane"/>
    <property type="evidence" value="ECO:0007669"/>
    <property type="project" value="InterPro"/>
</dbReference>
<dbReference type="PROSITE" id="PS51379">
    <property type="entry name" value="4FE4S_FER_2"/>
    <property type="match status" value="2"/>
</dbReference>
<dbReference type="PANTHER" id="PTHR10849">
    <property type="entry name" value="NADH DEHYDROGENASE UBIQUINONE IRON-SULFUR PROTEIN 8, MITOCHONDRIAL"/>
    <property type="match status" value="1"/>
</dbReference>
<dbReference type="InterPro" id="IPR017900">
    <property type="entry name" value="4Fe4S_Fe_S_CS"/>
</dbReference>
<feature type="domain" description="4Fe-4S ferredoxin-type" evidence="6">
    <location>
        <begin position="36"/>
        <end position="65"/>
    </location>
</feature>
<dbReference type="PROSITE" id="PS00198">
    <property type="entry name" value="4FE4S_FER_1"/>
    <property type="match status" value="2"/>
</dbReference>
<dbReference type="AlphaFoldDB" id="I3TG09"/>
<evidence type="ECO:0000256" key="2">
    <source>
        <dbReference type="ARBA" id="ARBA00022723"/>
    </source>
</evidence>
<dbReference type="HOGENOM" id="CLU_067218_4_5_2"/>
<dbReference type="GO" id="GO:0051539">
    <property type="term" value="F:4 iron, 4 sulfur cluster binding"/>
    <property type="evidence" value="ECO:0007669"/>
    <property type="project" value="UniProtKB-KW"/>
</dbReference>
<dbReference type="PANTHER" id="PTHR10849:SF35">
    <property type="entry name" value="FORMATE HYDROGENLYASE SUBUNIT 6-RELATED"/>
    <property type="match status" value="1"/>
</dbReference>
<dbReference type="OrthoDB" id="23833at2157"/>
<name>I3TG09_THEC1</name>
<accession>I3TG09</accession>
<evidence type="ECO:0000313" key="8">
    <source>
        <dbReference type="Proteomes" id="UP000005270"/>
    </source>
</evidence>
<dbReference type="EMBL" id="CP003531">
    <property type="protein sequence ID" value="AFK51697.1"/>
    <property type="molecule type" value="Genomic_DNA"/>
</dbReference>
<sequence>MARPRLLPAIVKSLLGRPSTVQYPYVKTDVEASYRGRHYADLKKCTGCSLCAIECPADAITMTQIPAHFEAPKSNPRRVYPKIDYGRCVFCYRCVTVCPFDAYVTTNFYEMAGPRENTSEQLSFTTLEKVV</sequence>
<keyword evidence="2" id="KW-0479">Metal-binding</keyword>
<dbReference type="Pfam" id="PF12838">
    <property type="entry name" value="Fer4_7"/>
    <property type="match status" value="1"/>
</dbReference>
<evidence type="ECO:0000256" key="4">
    <source>
        <dbReference type="ARBA" id="ARBA00023004"/>
    </source>
</evidence>
<dbReference type="eggNOG" id="arCOG01543">
    <property type="taxonomic scope" value="Archaea"/>
</dbReference>
<dbReference type="InParanoid" id="I3TG09"/>
<keyword evidence="1" id="KW-0004">4Fe-4S</keyword>
<dbReference type="SUPFAM" id="SSF54862">
    <property type="entry name" value="4Fe-4S ferredoxins"/>
    <property type="match status" value="1"/>
</dbReference>
<keyword evidence="8" id="KW-1185">Reference proteome</keyword>
<dbReference type="Gene3D" id="3.30.70.3270">
    <property type="match status" value="1"/>
</dbReference>
<dbReference type="KEGG" id="thg:TCELL_1274"/>
<dbReference type="InterPro" id="IPR010226">
    <property type="entry name" value="NADH_quinone_OxRdtase_chainI"/>
</dbReference>
<evidence type="ECO:0000256" key="5">
    <source>
        <dbReference type="ARBA" id="ARBA00023014"/>
    </source>
</evidence>
<protein>
    <submittedName>
        <fullName evidence="7">Membrane-bound hydrogenase MBH, subunit NuoI</fullName>
    </submittedName>
</protein>
<evidence type="ECO:0000256" key="1">
    <source>
        <dbReference type="ARBA" id="ARBA00022485"/>
    </source>
</evidence>
<dbReference type="GO" id="GO:0046872">
    <property type="term" value="F:metal ion binding"/>
    <property type="evidence" value="ECO:0007669"/>
    <property type="project" value="UniProtKB-KW"/>
</dbReference>
<evidence type="ECO:0000259" key="6">
    <source>
        <dbReference type="PROSITE" id="PS51379"/>
    </source>
</evidence>
<dbReference type="STRING" id="1184251.TCELL_1274"/>
<reference evidence="7 8" key="1">
    <citation type="journal article" date="2012" name="J. Bacteriol.">
        <title>Complete genome sequence of the hyperthermophilic cellulolytic Crenarchaeon 'Thermogladius cellulolyticus' 1633.</title>
        <authorList>
            <person name="Mardanov A.V."/>
            <person name="Kochetkova T.V."/>
            <person name="Beletsky A.V."/>
            <person name="Bonch-Osmolovskaya E.A."/>
            <person name="Ravin N.V."/>
            <person name="Skryabin K.G."/>
        </authorList>
    </citation>
    <scope>NUCLEOTIDE SEQUENCE [LARGE SCALE GENOMIC DNA]</scope>
    <source>
        <strain evidence="8">DSM 22663 / VKM B-2946 / 1633</strain>
    </source>
</reference>
<proteinExistence type="predicted"/>
<dbReference type="GO" id="GO:0003954">
    <property type="term" value="F:NADH dehydrogenase activity"/>
    <property type="evidence" value="ECO:0007669"/>
    <property type="project" value="TreeGrafter"/>
</dbReference>
<dbReference type="InterPro" id="IPR017896">
    <property type="entry name" value="4Fe4S_Fe-S-bd"/>
</dbReference>
<dbReference type="Proteomes" id="UP000005270">
    <property type="component" value="Chromosome"/>
</dbReference>
<evidence type="ECO:0000313" key="7">
    <source>
        <dbReference type="EMBL" id="AFK51697.1"/>
    </source>
</evidence>
<keyword evidence="4" id="KW-0408">Iron</keyword>
<evidence type="ECO:0000256" key="3">
    <source>
        <dbReference type="ARBA" id="ARBA00022737"/>
    </source>
</evidence>
<dbReference type="GeneID" id="13013595"/>
<feature type="domain" description="4Fe-4S ferredoxin-type" evidence="6">
    <location>
        <begin position="79"/>
        <end position="108"/>
    </location>
</feature>
<gene>
    <name evidence="7" type="ordered locus">TCELL_1274</name>
</gene>
<organism evidence="7 8">
    <name type="scientific">Thermogladius calderae (strain DSM 22663 / VKM B-2946 / 1633)</name>
    <dbReference type="NCBI Taxonomy" id="1184251"/>
    <lineage>
        <taxon>Archaea</taxon>
        <taxon>Thermoproteota</taxon>
        <taxon>Thermoprotei</taxon>
        <taxon>Desulfurococcales</taxon>
        <taxon>Desulfurococcaceae</taxon>
        <taxon>Thermogladius</taxon>
    </lineage>
</organism>
<dbReference type="GO" id="GO:0009060">
    <property type="term" value="P:aerobic respiration"/>
    <property type="evidence" value="ECO:0007669"/>
    <property type="project" value="TreeGrafter"/>
</dbReference>
<keyword evidence="3" id="KW-0677">Repeat</keyword>
<dbReference type="RefSeq" id="WP_014737947.1">
    <property type="nucleotide sequence ID" value="NC_017954.1"/>
</dbReference>
<keyword evidence="5" id="KW-0411">Iron-sulfur</keyword>